<dbReference type="SUPFAM" id="SSF51735">
    <property type="entry name" value="NAD(P)-binding Rossmann-fold domains"/>
    <property type="match status" value="1"/>
</dbReference>
<dbReference type="AlphaFoldDB" id="A0A3D8RP06"/>
<comment type="caution">
    <text evidence="2">The sequence shown here is derived from an EMBL/GenBank/DDBJ whole genome shotgun (WGS) entry which is preliminary data.</text>
</comment>
<dbReference type="PANTHER" id="PTHR48079:SF6">
    <property type="entry name" value="NAD(P)-BINDING DOMAIN-CONTAINING PROTEIN-RELATED"/>
    <property type="match status" value="1"/>
</dbReference>
<reference evidence="2" key="1">
    <citation type="journal article" date="2018" name="IMA Fungus">
        <title>IMA Genome-F 9: Draft genome sequence of Annulohypoxylon stygium, Aspergillus mulundensis, Berkeleyomyces basicola (syn. Thielaviopsis basicola), Ceratocystis smalleyi, two Cercospora beticola strains, Coleophoma cylindrospora, Fusarium fracticaudum, Phialophora cf. hyalina, and Morchella septimelata.</title>
        <authorList>
            <person name="Wingfield B.D."/>
            <person name="Bills G.F."/>
            <person name="Dong Y."/>
            <person name="Huang W."/>
            <person name="Nel W.J."/>
            <person name="Swalarsk-Parry B.S."/>
            <person name="Vaghefi N."/>
            <person name="Wilken P.M."/>
            <person name="An Z."/>
            <person name="de Beer Z.W."/>
            <person name="De Vos L."/>
            <person name="Chen L."/>
            <person name="Duong T.A."/>
            <person name="Gao Y."/>
            <person name="Hammerbacher A."/>
            <person name="Kikkert J.R."/>
            <person name="Li Y."/>
            <person name="Li H."/>
            <person name="Li K."/>
            <person name="Li Q."/>
            <person name="Liu X."/>
            <person name="Ma X."/>
            <person name="Naidoo K."/>
            <person name="Pethybridge S.J."/>
            <person name="Sun J."/>
            <person name="Steenkamp E.T."/>
            <person name="van der Nest M.A."/>
            <person name="van Wyk S."/>
            <person name="Wingfield M.J."/>
            <person name="Xiong C."/>
            <person name="Yue Q."/>
            <person name="Zhang X."/>
        </authorList>
    </citation>
    <scope>NUCLEOTIDE SEQUENCE [LARGE SCALE GENOMIC DNA]</scope>
    <source>
        <strain evidence="2">BP6252</strain>
    </source>
</reference>
<name>A0A3D8RP06_9HELO</name>
<dbReference type="OrthoDB" id="2130169at2759"/>
<dbReference type="Pfam" id="PF05368">
    <property type="entry name" value="NmrA"/>
    <property type="match status" value="1"/>
</dbReference>
<gene>
    <name evidence="2" type="ORF">BP6252_06683</name>
</gene>
<dbReference type="STRING" id="1849047.A0A3D8RP06"/>
<dbReference type="InterPro" id="IPR051783">
    <property type="entry name" value="NAD(P)-dependent_oxidoreduct"/>
</dbReference>
<dbReference type="Gene3D" id="3.40.50.720">
    <property type="entry name" value="NAD(P)-binding Rossmann-like Domain"/>
    <property type="match status" value="1"/>
</dbReference>
<dbReference type="GO" id="GO:0005737">
    <property type="term" value="C:cytoplasm"/>
    <property type="evidence" value="ECO:0007669"/>
    <property type="project" value="TreeGrafter"/>
</dbReference>
<feature type="domain" description="NmrA-like" evidence="1">
    <location>
        <begin position="4"/>
        <end position="103"/>
    </location>
</feature>
<dbReference type="GO" id="GO:0004029">
    <property type="term" value="F:aldehyde dehydrogenase (NAD+) activity"/>
    <property type="evidence" value="ECO:0007669"/>
    <property type="project" value="TreeGrafter"/>
</dbReference>
<evidence type="ECO:0000313" key="2">
    <source>
        <dbReference type="EMBL" id="RDW75541.1"/>
    </source>
</evidence>
<dbReference type="EMBL" id="PDLM01000006">
    <property type="protein sequence ID" value="RDW75541.1"/>
    <property type="molecule type" value="Genomic_DNA"/>
</dbReference>
<proteinExistence type="predicted"/>
<evidence type="ECO:0000259" key="1">
    <source>
        <dbReference type="Pfam" id="PF05368"/>
    </source>
</evidence>
<dbReference type="PANTHER" id="PTHR48079">
    <property type="entry name" value="PROTEIN YEEZ"/>
    <property type="match status" value="1"/>
</dbReference>
<accession>A0A3D8RP06</accession>
<dbReference type="Proteomes" id="UP000256645">
    <property type="component" value="Unassembled WGS sequence"/>
</dbReference>
<organism evidence="2 3">
    <name type="scientific">Coleophoma cylindrospora</name>
    <dbReference type="NCBI Taxonomy" id="1849047"/>
    <lineage>
        <taxon>Eukaryota</taxon>
        <taxon>Fungi</taxon>
        <taxon>Dikarya</taxon>
        <taxon>Ascomycota</taxon>
        <taxon>Pezizomycotina</taxon>
        <taxon>Leotiomycetes</taxon>
        <taxon>Helotiales</taxon>
        <taxon>Dermateaceae</taxon>
        <taxon>Coleophoma</taxon>
    </lineage>
</organism>
<dbReference type="InterPro" id="IPR008030">
    <property type="entry name" value="NmrA-like"/>
</dbReference>
<dbReference type="InterPro" id="IPR036291">
    <property type="entry name" value="NAD(P)-bd_dom_sf"/>
</dbReference>
<protein>
    <submittedName>
        <fullName evidence="2">NAD(P)-binding Rossmann-fold containing protein</fullName>
    </submittedName>
</protein>
<evidence type="ECO:0000313" key="3">
    <source>
        <dbReference type="Proteomes" id="UP000256645"/>
    </source>
</evidence>
<keyword evidence="3" id="KW-1185">Reference proteome</keyword>
<sequence>MSPQVIFITGASGYIGGEVVDVMSKKHPEWTLITLVRDAEQAKLVKGKYPAVETVIGTLDDHNLLVEEGKRADVVLQIASADHIEAGRSIIEGMSKGKKGHYIHVSGSGILHEVPNGYGNPSTKIYSDVDDVMEITSFDSTHVHRDIDASVIEAGIKFGIPTAIVSPVTIYGVGHGPIKTRSLQIPFLTQGILSRGKAFTIGEGCNIWDNIYITDLAEAFRILTEEALKPHGGKATWGREGYYFTATTDHKWVDVVKAIAKIAHERGAIPSEEIDKLTPEEASAIHPWAPLLWGGNCRSKGDRIHALGWKPIGPTVYESLPEMVDVEIKTLGKSVVATTF</sequence>